<reference evidence="3 4" key="1">
    <citation type="submission" date="2017-08" db="EMBL/GenBank/DDBJ databases">
        <title>Complete genome sequence of Mucilaginibacter sp. strain BJC16-A31.</title>
        <authorList>
            <consortium name="Henan University of Science and Technology"/>
            <person name="You X."/>
        </authorList>
    </citation>
    <scope>NUCLEOTIDE SEQUENCE [LARGE SCALE GENOMIC DNA]</scope>
    <source>
        <strain evidence="3 4">BJC16-A31</strain>
    </source>
</reference>
<evidence type="ECO:0000259" key="2">
    <source>
        <dbReference type="SMART" id="SM00382"/>
    </source>
</evidence>
<name>A0A223NYU0_9SPHI</name>
<protein>
    <recommendedName>
        <fullName evidence="2">AAA+ ATPase domain-containing protein</fullName>
    </recommendedName>
</protein>
<dbReference type="SUPFAM" id="SSF52540">
    <property type="entry name" value="P-loop containing nucleoside triphosphate hydrolases"/>
    <property type="match status" value="1"/>
</dbReference>
<dbReference type="InterPro" id="IPR003593">
    <property type="entry name" value="AAA+_ATPase"/>
</dbReference>
<dbReference type="AlphaFoldDB" id="A0A223NYU0"/>
<dbReference type="EMBL" id="CP022743">
    <property type="protein sequence ID" value="ASU34940.1"/>
    <property type="molecule type" value="Genomic_DNA"/>
</dbReference>
<sequence>MTITPTSERPPVIEQLRAESRGLPLRPAKRIKSNRRVRPTPDDCRRLFTIENGNRWLELARREPEAKMLLGELWHQNELCMLFADTNIGKSVLAVQIGEAIARGQDIAPFACQAPPARVLYIDFELSQAQFGLRYSNGDADHRFSENFFRAQYNFTADPPPNIDENDLLIAAIEYKVNQCKASVLIIDNITCLRGGTENSAVALALMKSLKALKTEHNLSILVLAHTPKRRNATQPISADDLHGSKLLINFADSAFAIGKSTLDPDLCYLKQVKQRNTRQRYGADNVCLCRIQKPGAFLHFAFEGHSPERLHLLTRTATDRRELAHKITALSAAGYSQRDIADRLNISLTTVNRLLHSSPSDAFEPMDSEQNETANDVMINASITNDLMTDTTITNDLMTNDIMINDPITNDKKVTGIAIKGPARIRDAAAIDQLLSPALLDHIKRTANRENTIPEKRDPLPARHCEERSNRY</sequence>
<evidence type="ECO:0000313" key="4">
    <source>
        <dbReference type="Proteomes" id="UP000215002"/>
    </source>
</evidence>
<dbReference type="Gene3D" id="3.40.50.300">
    <property type="entry name" value="P-loop containing nucleotide triphosphate hydrolases"/>
    <property type="match status" value="1"/>
</dbReference>
<gene>
    <name evidence="3" type="ORF">MuYL_3055</name>
</gene>
<dbReference type="OrthoDB" id="786308at2"/>
<dbReference type="InterPro" id="IPR027417">
    <property type="entry name" value="P-loop_NTPase"/>
</dbReference>
<feature type="domain" description="AAA+ ATPase" evidence="2">
    <location>
        <begin position="76"/>
        <end position="248"/>
    </location>
</feature>
<feature type="region of interest" description="Disordered" evidence="1">
    <location>
        <begin position="451"/>
        <end position="473"/>
    </location>
</feature>
<dbReference type="SMART" id="SM00382">
    <property type="entry name" value="AAA"/>
    <property type="match status" value="1"/>
</dbReference>
<dbReference type="Proteomes" id="UP000215002">
    <property type="component" value="Chromosome"/>
</dbReference>
<keyword evidence="4" id="KW-1185">Reference proteome</keyword>
<organism evidence="3 4">
    <name type="scientific">Mucilaginibacter xinganensis</name>
    <dbReference type="NCBI Taxonomy" id="1234841"/>
    <lineage>
        <taxon>Bacteria</taxon>
        <taxon>Pseudomonadati</taxon>
        <taxon>Bacteroidota</taxon>
        <taxon>Sphingobacteriia</taxon>
        <taxon>Sphingobacteriales</taxon>
        <taxon>Sphingobacteriaceae</taxon>
        <taxon>Mucilaginibacter</taxon>
    </lineage>
</organism>
<accession>A0A223NYU0</accession>
<proteinExistence type="predicted"/>
<evidence type="ECO:0000313" key="3">
    <source>
        <dbReference type="EMBL" id="ASU34940.1"/>
    </source>
</evidence>
<dbReference type="RefSeq" id="WP_094571220.1">
    <property type="nucleotide sequence ID" value="NZ_CP022743.1"/>
</dbReference>
<dbReference type="Pfam" id="PF13481">
    <property type="entry name" value="AAA_25"/>
    <property type="match status" value="1"/>
</dbReference>
<evidence type="ECO:0000256" key="1">
    <source>
        <dbReference type="SAM" id="MobiDB-lite"/>
    </source>
</evidence>
<dbReference type="KEGG" id="muc:MuYL_3055"/>